<gene>
    <name evidence="2" type="ORF">C8A01DRAFT_38168</name>
</gene>
<dbReference type="GO" id="GO:0001164">
    <property type="term" value="F:RNA polymerase I core promoter sequence-specific DNA binding"/>
    <property type="evidence" value="ECO:0007669"/>
    <property type="project" value="InterPro"/>
</dbReference>
<proteinExistence type="predicted"/>
<dbReference type="GO" id="GO:0017025">
    <property type="term" value="F:TBP-class protein binding"/>
    <property type="evidence" value="ECO:0007669"/>
    <property type="project" value="TreeGrafter"/>
</dbReference>
<reference evidence="3" key="1">
    <citation type="journal article" date="2023" name="Mol. Phylogenet. Evol.">
        <title>Genome-scale phylogeny and comparative genomics of the fungal order Sordariales.</title>
        <authorList>
            <person name="Hensen N."/>
            <person name="Bonometti L."/>
            <person name="Westerberg I."/>
            <person name="Brannstrom I.O."/>
            <person name="Guillou S."/>
            <person name="Cros-Aarteil S."/>
            <person name="Calhoun S."/>
            <person name="Haridas S."/>
            <person name="Kuo A."/>
            <person name="Mondo S."/>
            <person name="Pangilinan J."/>
            <person name="Riley R."/>
            <person name="LaButti K."/>
            <person name="Andreopoulos B."/>
            <person name="Lipzen A."/>
            <person name="Chen C."/>
            <person name="Yan M."/>
            <person name="Daum C."/>
            <person name="Ng V."/>
            <person name="Clum A."/>
            <person name="Steindorff A."/>
            <person name="Ohm R.A."/>
            <person name="Martin F."/>
            <person name="Silar P."/>
            <person name="Natvig D.O."/>
            <person name="Lalanne C."/>
            <person name="Gautier V."/>
            <person name="Ament-Velasquez S.L."/>
            <person name="Kruys A."/>
            <person name="Hutchinson M.I."/>
            <person name="Powell A.J."/>
            <person name="Barry K."/>
            <person name="Miller A.N."/>
            <person name="Grigoriev I.V."/>
            <person name="Debuchy R."/>
            <person name="Gladieux P."/>
            <person name="Hiltunen Thoren M."/>
            <person name="Johannesson H."/>
        </authorList>
    </citation>
    <scope>NUCLEOTIDE SEQUENCE [LARGE SCALE GENOMIC DNA]</scope>
    <source>
        <strain evidence="3">CBS 284.82</strain>
    </source>
</reference>
<feature type="compositionally biased region" description="Basic and acidic residues" evidence="1">
    <location>
        <begin position="223"/>
        <end position="235"/>
    </location>
</feature>
<evidence type="ECO:0000313" key="2">
    <source>
        <dbReference type="EMBL" id="KAK4035376.1"/>
    </source>
</evidence>
<dbReference type="EMBL" id="MU854446">
    <property type="protein sequence ID" value="KAK4035376.1"/>
    <property type="molecule type" value="Genomic_DNA"/>
</dbReference>
<feature type="compositionally biased region" description="Acidic residues" evidence="1">
    <location>
        <begin position="122"/>
        <end position="132"/>
    </location>
</feature>
<accession>A0AAN6PFB6</accession>
<protein>
    <submittedName>
        <fullName evidence="2">Uncharacterized protein</fullName>
    </submittedName>
</protein>
<feature type="compositionally biased region" description="Acidic residues" evidence="1">
    <location>
        <begin position="477"/>
        <end position="486"/>
    </location>
</feature>
<dbReference type="AlphaFoldDB" id="A0AAN6PFB6"/>
<feature type="region of interest" description="Disordered" evidence="1">
    <location>
        <begin position="427"/>
        <end position="449"/>
    </location>
</feature>
<name>A0AAN6PFB6_9PEZI</name>
<feature type="region of interest" description="Disordered" evidence="1">
    <location>
        <begin position="1"/>
        <end position="159"/>
    </location>
</feature>
<dbReference type="Pfam" id="PF04090">
    <property type="entry name" value="Rrn11"/>
    <property type="match status" value="1"/>
</dbReference>
<dbReference type="PANTHER" id="PTHR28244">
    <property type="entry name" value="RNA POLYMERASE I-SPECIFIC TRANSCRIPTION INITIATION FACTOR RRN11"/>
    <property type="match status" value="1"/>
</dbReference>
<keyword evidence="3" id="KW-1185">Reference proteome</keyword>
<feature type="region of interest" description="Disordered" evidence="1">
    <location>
        <begin position="223"/>
        <end position="261"/>
    </location>
</feature>
<evidence type="ECO:0000256" key="1">
    <source>
        <dbReference type="SAM" id="MobiDB-lite"/>
    </source>
</evidence>
<dbReference type="GO" id="GO:0070860">
    <property type="term" value="C:RNA polymerase I core factor complex"/>
    <property type="evidence" value="ECO:0007669"/>
    <property type="project" value="TreeGrafter"/>
</dbReference>
<dbReference type="InterPro" id="IPR007224">
    <property type="entry name" value="TIF_Rrn11"/>
</dbReference>
<organism evidence="2 3">
    <name type="scientific">Parachaetomium inaequale</name>
    <dbReference type="NCBI Taxonomy" id="2588326"/>
    <lineage>
        <taxon>Eukaryota</taxon>
        <taxon>Fungi</taxon>
        <taxon>Dikarya</taxon>
        <taxon>Ascomycota</taxon>
        <taxon>Pezizomycotina</taxon>
        <taxon>Sordariomycetes</taxon>
        <taxon>Sordariomycetidae</taxon>
        <taxon>Sordariales</taxon>
        <taxon>Chaetomiaceae</taxon>
        <taxon>Parachaetomium</taxon>
    </lineage>
</organism>
<feature type="compositionally biased region" description="Acidic residues" evidence="1">
    <location>
        <begin position="82"/>
        <end position="95"/>
    </location>
</feature>
<sequence length="500" mass="55242">MDTGPSTTTPHRKRKRAPSDAVINPLSHTPDTLRQFTLAGYPPEKPLPSKAHPGFPHRAPRPPPRAHRHGGGGGGGVPLTEADQDSGADDDDDENPTLFKSTPASDADGEETGTDWRTTDAETTELETDDDPSSNHGGSSKRKGKRKTGGKGDKETDRRAHAYQARVGWLTVVIKRCLAEGDVATAKRAFGLLARARVYGRKVDLRWERFWEMGAEILMREGEEKKTHDHGREGGEGVDGEGVDGDGNGGWEGDVDGEGEDDNEEAKAARLARLKAYYEYLIQQYPYSKQHAASSANGVLDFQVALFSAEMEAAHAAHRRGLERLQRGGGWEEEEDMIVDEPMDYDLDGQEGRGDDGRLDVGDHLQGLSRRELRLREKENDLRLEALRRMLDIAQRMDTVMETVPFSRDHELLRLRAMVALYVGDLSVPPAPRSPSENREGKGARAGQRVKAKAFLRQIKDAGALRDHEKQLLEALASDDEDDTEDEGRSVLPMFSSMQV</sequence>
<dbReference type="PANTHER" id="PTHR28244:SF1">
    <property type="entry name" value="RNA POLYMERASE I-SPECIFIC TRANSCRIPTION INITIATION FACTOR RRN11"/>
    <property type="match status" value="1"/>
</dbReference>
<comment type="caution">
    <text evidence="2">The sequence shown here is derived from an EMBL/GenBank/DDBJ whole genome shotgun (WGS) entry which is preliminary data.</text>
</comment>
<dbReference type="GO" id="GO:0001181">
    <property type="term" value="F:RNA polymerase I general transcription initiation factor activity"/>
    <property type="evidence" value="ECO:0007669"/>
    <property type="project" value="InterPro"/>
</dbReference>
<feature type="compositionally biased region" description="Basic residues" evidence="1">
    <location>
        <begin position="58"/>
        <end position="70"/>
    </location>
</feature>
<feature type="region of interest" description="Disordered" evidence="1">
    <location>
        <begin position="474"/>
        <end position="500"/>
    </location>
</feature>
<feature type="compositionally biased region" description="Polar residues" evidence="1">
    <location>
        <begin position="26"/>
        <end position="35"/>
    </location>
</feature>
<dbReference type="InterPro" id="IPR053029">
    <property type="entry name" value="RNA_pol_I-specific_init_factor"/>
</dbReference>
<feature type="compositionally biased region" description="Basic residues" evidence="1">
    <location>
        <begin position="139"/>
        <end position="149"/>
    </location>
</feature>
<feature type="compositionally biased region" description="Basic and acidic residues" evidence="1">
    <location>
        <begin position="150"/>
        <end position="159"/>
    </location>
</feature>
<dbReference type="GO" id="GO:0042790">
    <property type="term" value="P:nucleolar large rRNA transcription by RNA polymerase I"/>
    <property type="evidence" value="ECO:0007669"/>
    <property type="project" value="TreeGrafter"/>
</dbReference>
<dbReference type="Proteomes" id="UP001303115">
    <property type="component" value="Unassembled WGS sequence"/>
</dbReference>
<evidence type="ECO:0000313" key="3">
    <source>
        <dbReference type="Proteomes" id="UP001303115"/>
    </source>
</evidence>